<dbReference type="EMBL" id="QRYC01000006">
    <property type="protein sequence ID" value="RGU57248.1"/>
    <property type="molecule type" value="Genomic_DNA"/>
</dbReference>
<sequence>MCVCMRYILLLFLIITQMVFVFGYPAGESEEPIFSGRVAGTVSDTLQFPIREIRDNEIRQTIPSSALFLRQPSNIKDTIIYDPLTKRYVVASLIGGKYYYNRPFMETLQDLLKARSKMSLYEYNRRQIQEGNKYDFKSLVSDIQFLDKILSPIFGINKIRIEVQGSAELTLGVKTNKVDNPTLPIDMRKTTSLDFDEKIQFNIGGNIGDLVNLDWSYNTEATFDYDNILKLNYEGKEDDIVKKVEAGNVSLPLTGTLISGGQNLWGFRTDLQFGKLSMSSIFSQQKGESKVIQLEKGAEKQDFEVSALRYEANKHFFLSRFFRDQYDAALQNLPVVNSGVVITKIEVWVTNKSSRFDRARNIVAFTGLAENNVGDPSNPMFDAGLFPAVPGQVYPDNQSNRLYQTMVDRYAGIRDINQVSGILSQIGTGFNSGKDYEKLENARLLDPSEYILNEKLGYISLNAALNADEVLAVAYEYTVRGEIHTVGELTSNAPAAPSTLVVKMLRSTTQSPKMPTWDLMMKNVYNIGSYNLSAEDFVLDVLYQNDKAGTMVNYLPAGDIDNKILLSVMNLDRLNTQLDAIPDGRFDYIEGITVYSNKGRIVFPVLEPFGGWLEKKINRPGVAGQYVYKDLYEKTQSEAEQNAEKNKFYLKGSYKSSSSSEISLGGQDIAQGSVKVLAGGVELTENIDYVVDYTMGTLKIMNQSLLEAGTPITIKSENRSMFGMQTKTLVGTHLDYKFNDKLNIGATVMHMSEKPLTHKVNLGEEPLSNTIWGLNATYNTESGFLTTLIDKLPFVHTKAKSHLTIDTEFARFQPGTARGAGGNAYLDDFEGSKISLDMKGITQWKLASTPQDNLFPEGKSDSLDYGYNRAKLAWYIVDPIFYRMSTATPSHIRADKEQRSNHFVREIRQTELFPDKDLAVGDVNIIPALSVAYYPTEKGPYNFTTDVDRDGKLRNPEKRWGGMMRSITTSDFETANVQYIEIWLMDPFVYDNRHKGGDVYFDLGNVSEDILKDGRKAFENGLPAGPDIRHVDTTRWGRVPGVQSITNGFDNNSQARRYQDVGLDGMNDEDERIFYAAYLETLRRTFGENSKVYREAWNDPAGDNYHFFRGSDYDALETPVLERYKQYNGTEGNSPTADMSPESYPTAATTLPDVEDINGDNTLNETEAFFRYHLELRPEKMKVGENFITNITTSSVELPNGSTEEIKWYQIKIPLSAHESDYGGISDFKSIRFMRMLMRGFQDSIVLRMAGLDLVRDNWRKYEGALDGQLTSSARTVFDISVVNLEENASRTPVNYVMPPEIERVVDASNPQLRELNEQALALKVIDLPENDSRAVYKMFGKDLLRYKTLKMDVHAEAVEGYPLQDDELTLFLRLGNDNVNNYYEYEIPLKLTSPGYYTSDYTGREGVWPSANRIEMPLSWFQTLKQKRNTELRTGDGEIDYSEVYEMLVGTLDPNADIDKLNHKVRVKGKPTLGNVKNIVIGIRNPQGESSKGERSAEVWVNELRLSDFDNKGGWAANARITAKLADVATISFAGSRMTPGFGSIEQHAAEIEREDFRSIDFSTSVEFGKFFPERWRLRIPMYYAYSRQSTLPEYDPLDSDIPLEVALDNAANRHLRDSIKRNAEDYVMRKSLNFTNVGIESKDGKSHFFDWSNLSLTYSYNKSFARNVNLERDLEKNYRGLISYIYNGMPPIVEPFKKSKSKTLNSKYLRLIKDFNFYYMPSMFSITSDITRNYREVKSKNLDNPNLLIEPTYDKDFMWTRDYAFKFNLTRNLVVDFHATTQARIDEPEGIVDRQRDPERYQQWKDTVWNNILDGGRPVNYNHDFSVQYTVPVNKLPFLDWTSLQLGYSTRYDWQAAAVTADSTNLGNVIRNASALQMNGDLSLTSLYNKSKFLREMIRPPRKQRGKNVKFETGMDKVQKGKPVVVRHRLKTGDIQARLTAADGKNIKLGYESVGRNKIRINSSETLEGGKLLVTGTETPHAGVGNAVARFFVGILTGFKTLSVGYSEDKGTTLPGFLPEARWLGQQSYNGSSAPGFKFLFGG</sequence>
<name>A0A412TTV4_9BACT</name>
<dbReference type="Proteomes" id="UP000284243">
    <property type="component" value="Unassembled WGS sequence"/>
</dbReference>
<feature type="domain" description="Gliding motility protein SprA N-terminal" evidence="1">
    <location>
        <begin position="74"/>
        <end position="357"/>
    </location>
</feature>
<dbReference type="Pfam" id="PF14349">
    <property type="entry name" value="SprA_N"/>
    <property type="match status" value="2"/>
</dbReference>
<feature type="domain" description="Gliding motility protein SprA N-terminal" evidence="1">
    <location>
        <begin position="1078"/>
        <end position="1609"/>
    </location>
</feature>
<reference evidence="2 3" key="1">
    <citation type="submission" date="2018-08" db="EMBL/GenBank/DDBJ databases">
        <title>A genome reference for cultivated species of the human gut microbiota.</title>
        <authorList>
            <person name="Zou Y."/>
            <person name="Xue W."/>
            <person name="Luo G."/>
        </authorList>
    </citation>
    <scope>NUCLEOTIDE SEQUENCE [LARGE SCALE GENOMIC DNA]</scope>
    <source>
        <strain evidence="2 3">AF16-14</strain>
    </source>
</reference>
<dbReference type="NCBIfam" id="TIGR04189">
    <property type="entry name" value="surface_SprA"/>
    <property type="match status" value="1"/>
</dbReference>
<dbReference type="InterPro" id="IPR026377">
    <property type="entry name" value="Cell_surface_SprA"/>
</dbReference>
<organism evidence="2 3">
    <name type="scientific">Odoribacter splanchnicus</name>
    <dbReference type="NCBI Taxonomy" id="28118"/>
    <lineage>
        <taxon>Bacteria</taxon>
        <taxon>Pseudomonadati</taxon>
        <taxon>Bacteroidota</taxon>
        <taxon>Bacteroidia</taxon>
        <taxon>Bacteroidales</taxon>
        <taxon>Odoribacteraceae</taxon>
        <taxon>Odoribacter</taxon>
    </lineage>
</organism>
<evidence type="ECO:0000313" key="3">
    <source>
        <dbReference type="Proteomes" id="UP000284243"/>
    </source>
</evidence>
<protein>
    <submittedName>
        <fullName evidence="2">Cell surface protein SprA</fullName>
    </submittedName>
</protein>
<proteinExistence type="predicted"/>
<gene>
    <name evidence="2" type="primary">sprA</name>
    <name evidence="2" type="ORF">DWW57_06775</name>
</gene>
<evidence type="ECO:0000259" key="1">
    <source>
        <dbReference type="Pfam" id="PF14349"/>
    </source>
</evidence>
<evidence type="ECO:0000313" key="2">
    <source>
        <dbReference type="EMBL" id="RGU57248.1"/>
    </source>
</evidence>
<accession>A0A412TTV4</accession>
<dbReference type="InterPro" id="IPR025684">
    <property type="entry name" value="SprA_N_dom"/>
</dbReference>
<comment type="caution">
    <text evidence="2">The sequence shown here is derived from an EMBL/GenBank/DDBJ whole genome shotgun (WGS) entry which is preliminary data.</text>
</comment>